<gene>
    <name evidence="5" type="ORF">V5E97_25900</name>
</gene>
<dbReference type="InterPro" id="IPR036849">
    <property type="entry name" value="Enolase-like_C_sf"/>
</dbReference>
<evidence type="ECO:0000313" key="5">
    <source>
        <dbReference type="EMBL" id="XBH01766.1"/>
    </source>
</evidence>
<dbReference type="Gene3D" id="3.30.390.10">
    <property type="entry name" value="Enolase-like, N-terminal domain"/>
    <property type="match status" value="1"/>
</dbReference>
<dbReference type="GO" id="GO:0016052">
    <property type="term" value="P:carbohydrate catabolic process"/>
    <property type="evidence" value="ECO:0007669"/>
    <property type="project" value="TreeGrafter"/>
</dbReference>
<dbReference type="Pfam" id="PF02746">
    <property type="entry name" value="MR_MLE_N"/>
    <property type="match status" value="1"/>
</dbReference>
<dbReference type="CDD" id="cd03316">
    <property type="entry name" value="MR_like"/>
    <property type="match status" value="1"/>
</dbReference>
<dbReference type="AlphaFoldDB" id="A0AAU7C9E3"/>
<dbReference type="Gene3D" id="3.20.20.120">
    <property type="entry name" value="Enolase-like C-terminal domain"/>
    <property type="match status" value="1"/>
</dbReference>
<dbReference type="GO" id="GO:0016836">
    <property type="term" value="F:hydro-lyase activity"/>
    <property type="evidence" value="ECO:0007669"/>
    <property type="project" value="TreeGrafter"/>
</dbReference>
<dbReference type="InterPro" id="IPR013342">
    <property type="entry name" value="Mandelate_racemase_C"/>
</dbReference>
<evidence type="ECO:0000256" key="1">
    <source>
        <dbReference type="ARBA" id="ARBA00001946"/>
    </source>
</evidence>
<dbReference type="InterPro" id="IPR013341">
    <property type="entry name" value="Mandelate_racemase_N_dom"/>
</dbReference>
<reference evidence="5" key="1">
    <citation type="submission" date="2024-05" db="EMBL/GenBank/DDBJ databases">
        <title>Planctomycetes of the genus Singulisphaera possess chitinolytic capabilities.</title>
        <authorList>
            <person name="Ivanova A."/>
        </authorList>
    </citation>
    <scope>NUCLEOTIDE SEQUENCE</scope>
    <source>
        <strain evidence="5">Ch08T</strain>
    </source>
</reference>
<protein>
    <submittedName>
        <fullName evidence="5">Mandelate racemase/muconate lactonizing enzyme family protein</fullName>
    </submittedName>
</protein>
<dbReference type="RefSeq" id="WP_406694511.1">
    <property type="nucleotide sequence ID" value="NZ_CP155447.1"/>
</dbReference>
<dbReference type="Pfam" id="PF13378">
    <property type="entry name" value="MR_MLE_C"/>
    <property type="match status" value="1"/>
</dbReference>
<sequence length="384" mass="41806">MKITRVEPVLLSSKPEREIRWSGGVISTVHAALIQVHTDEGITGLGETYVGIFAPLAVKGIAEALEPLLIGEDPLNIAALYQRLVSKTLFWARVGAGISTIGAVEMALWDIAGKALGKPVHELLGGAVHARLPLYASGGLEKPLDELVDEMRGYREEGLKAVKVRIGMDPARDLEKVRRVRDVIGPGMDLMVDAVQGHNPEPWTGAQAVRAGLALRELNLRWFEEPCAATDYTGYAHVRRHVAIPVSGGESSTTIHEFRHFFEAGALDIAQPDVAHAGGIIECRKIATLAQSQGVEVAFHSWSSSIVLAGNYHLAFTLPNCKVLEYPTWGYPLRDALFVEPLQIEQGDLLPPTAPGLGVELTDEVREEFAFRPEEGIRMQKGGR</sequence>
<evidence type="ECO:0000259" key="4">
    <source>
        <dbReference type="SMART" id="SM00922"/>
    </source>
</evidence>
<accession>A0AAU7C9E3</accession>
<dbReference type="InterPro" id="IPR018110">
    <property type="entry name" value="Mandel_Rmase/mucon_lact_enz_CS"/>
</dbReference>
<dbReference type="SFLD" id="SFLDS00001">
    <property type="entry name" value="Enolase"/>
    <property type="match status" value="1"/>
</dbReference>
<dbReference type="InterPro" id="IPR029017">
    <property type="entry name" value="Enolase-like_N"/>
</dbReference>
<dbReference type="SUPFAM" id="SSF54826">
    <property type="entry name" value="Enolase N-terminal domain-like"/>
    <property type="match status" value="1"/>
</dbReference>
<dbReference type="SUPFAM" id="SSF51604">
    <property type="entry name" value="Enolase C-terminal domain-like"/>
    <property type="match status" value="1"/>
</dbReference>
<comment type="cofactor">
    <cofactor evidence="1">
        <name>Mg(2+)</name>
        <dbReference type="ChEBI" id="CHEBI:18420"/>
    </cofactor>
</comment>
<dbReference type="EMBL" id="CP155447">
    <property type="protein sequence ID" value="XBH01766.1"/>
    <property type="molecule type" value="Genomic_DNA"/>
</dbReference>
<evidence type="ECO:0000256" key="2">
    <source>
        <dbReference type="ARBA" id="ARBA00022723"/>
    </source>
</evidence>
<dbReference type="PANTHER" id="PTHR13794">
    <property type="entry name" value="ENOLASE SUPERFAMILY, MANDELATE RACEMASE"/>
    <property type="match status" value="1"/>
</dbReference>
<dbReference type="GO" id="GO:0000287">
    <property type="term" value="F:magnesium ion binding"/>
    <property type="evidence" value="ECO:0007669"/>
    <property type="project" value="TreeGrafter"/>
</dbReference>
<evidence type="ECO:0000256" key="3">
    <source>
        <dbReference type="ARBA" id="ARBA00022842"/>
    </source>
</evidence>
<dbReference type="PANTHER" id="PTHR13794:SF58">
    <property type="entry name" value="MITOCHONDRIAL ENOLASE SUPERFAMILY MEMBER 1"/>
    <property type="match status" value="1"/>
</dbReference>
<dbReference type="SMART" id="SM00922">
    <property type="entry name" value="MR_MLE"/>
    <property type="match status" value="1"/>
</dbReference>
<keyword evidence="2" id="KW-0479">Metal-binding</keyword>
<dbReference type="InterPro" id="IPR046945">
    <property type="entry name" value="RHMD-like"/>
</dbReference>
<organism evidence="5">
    <name type="scientific">Singulisphaera sp. Ch08</name>
    <dbReference type="NCBI Taxonomy" id="3120278"/>
    <lineage>
        <taxon>Bacteria</taxon>
        <taxon>Pseudomonadati</taxon>
        <taxon>Planctomycetota</taxon>
        <taxon>Planctomycetia</taxon>
        <taxon>Isosphaerales</taxon>
        <taxon>Isosphaeraceae</taxon>
        <taxon>Singulisphaera</taxon>
    </lineage>
</organism>
<dbReference type="InterPro" id="IPR029065">
    <property type="entry name" value="Enolase_C-like"/>
</dbReference>
<proteinExistence type="predicted"/>
<dbReference type="SFLD" id="SFLDG00179">
    <property type="entry name" value="mandelate_racemase"/>
    <property type="match status" value="1"/>
</dbReference>
<dbReference type="PROSITE" id="PS00908">
    <property type="entry name" value="MR_MLE_1"/>
    <property type="match status" value="1"/>
</dbReference>
<name>A0AAU7C9E3_9BACT</name>
<feature type="domain" description="Mandelate racemase/muconate lactonizing enzyme C-terminal" evidence="4">
    <location>
        <begin position="144"/>
        <end position="245"/>
    </location>
</feature>
<keyword evidence="3" id="KW-0460">Magnesium</keyword>
<dbReference type="GO" id="GO:0009063">
    <property type="term" value="P:amino acid catabolic process"/>
    <property type="evidence" value="ECO:0007669"/>
    <property type="project" value="InterPro"/>
</dbReference>